<keyword evidence="2" id="KW-1185">Reference proteome</keyword>
<name>A0ABQ6N3L3_9STRA</name>
<protein>
    <submittedName>
        <fullName evidence="1">Uncharacterized protein</fullName>
    </submittedName>
</protein>
<organism evidence="1 2">
    <name type="scientific">Tetraparma gracilis</name>
    <dbReference type="NCBI Taxonomy" id="2962635"/>
    <lineage>
        <taxon>Eukaryota</taxon>
        <taxon>Sar</taxon>
        <taxon>Stramenopiles</taxon>
        <taxon>Ochrophyta</taxon>
        <taxon>Bolidophyceae</taxon>
        <taxon>Parmales</taxon>
        <taxon>Triparmaceae</taxon>
        <taxon>Tetraparma</taxon>
    </lineage>
</organism>
<dbReference type="Proteomes" id="UP001165060">
    <property type="component" value="Unassembled WGS sequence"/>
</dbReference>
<accession>A0ABQ6N3L3</accession>
<dbReference type="EMBL" id="BRYB01000843">
    <property type="protein sequence ID" value="GMI38798.1"/>
    <property type="molecule type" value="Genomic_DNA"/>
</dbReference>
<reference evidence="1 2" key="1">
    <citation type="journal article" date="2023" name="Commun. Biol.">
        <title>Genome analysis of Parmales, the sister group of diatoms, reveals the evolutionary specialization of diatoms from phago-mixotrophs to photoautotrophs.</title>
        <authorList>
            <person name="Ban H."/>
            <person name="Sato S."/>
            <person name="Yoshikawa S."/>
            <person name="Yamada K."/>
            <person name="Nakamura Y."/>
            <person name="Ichinomiya M."/>
            <person name="Sato N."/>
            <person name="Blanc-Mathieu R."/>
            <person name="Endo H."/>
            <person name="Kuwata A."/>
            <person name="Ogata H."/>
        </authorList>
    </citation>
    <scope>NUCLEOTIDE SEQUENCE [LARGE SCALE GENOMIC DNA]</scope>
</reference>
<proteinExistence type="predicted"/>
<evidence type="ECO:0000313" key="2">
    <source>
        <dbReference type="Proteomes" id="UP001165060"/>
    </source>
</evidence>
<sequence>MMDLDHALLSAVLAYLDALAHYALCFSSPNIRARVLRARPILSLYIFPQTLSFPRDAIHSSEIVADSLLPGWRTSHPLPEVALDNLHVSLSSRPGGDCQKGRWKQEWVDLWRAGEGSGLGRFQEEAYGPIIESIVAALGFRERFGETEVYYSAVPLLRCCPPLPPMEEDARRGITRPKGYAARYGVLTTRHTDGSYGHPTGEINFWLPVNSWAGGTNSLRHDSTPWAGRESSRTLTLKYGEIGVFYGNQCQHETVRNETEVTRCSFDFRIIPGSFFEPDYYDKNGSFSWKSGYWNKLALQ</sequence>
<comment type="caution">
    <text evidence="1">The sequence shown here is derived from an EMBL/GenBank/DDBJ whole genome shotgun (WGS) entry which is preliminary data.</text>
</comment>
<gene>
    <name evidence="1" type="ORF">TeGR_g4991</name>
</gene>
<evidence type="ECO:0000313" key="1">
    <source>
        <dbReference type="EMBL" id="GMI38798.1"/>
    </source>
</evidence>